<dbReference type="InterPro" id="IPR058533">
    <property type="entry name" value="Cation_efflux_TM"/>
</dbReference>
<dbReference type="Proteomes" id="UP000306509">
    <property type="component" value="Unassembled WGS sequence"/>
</dbReference>
<dbReference type="GO" id="GO:0008324">
    <property type="term" value="F:monoatomic cation transmembrane transporter activity"/>
    <property type="evidence" value="ECO:0007669"/>
    <property type="project" value="InterPro"/>
</dbReference>
<dbReference type="RefSeq" id="WP_044293126.1">
    <property type="nucleotide sequence ID" value="NZ_CABMJZ010000006.1"/>
</dbReference>
<dbReference type="Gene3D" id="1.20.1510.10">
    <property type="entry name" value="Cation efflux protein transmembrane domain"/>
    <property type="match status" value="1"/>
</dbReference>
<dbReference type="InterPro" id="IPR050291">
    <property type="entry name" value="CDF_Transporter"/>
</dbReference>
<feature type="transmembrane region" description="Helical" evidence="7">
    <location>
        <begin position="12"/>
        <end position="31"/>
    </location>
</feature>
<organism evidence="10 11">
    <name type="scientific">Robinsoniella peoriensis</name>
    <dbReference type="NCBI Taxonomy" id="180332"/>
    <lineage>
        <taxon>Bacteria</taxon>
        <taxon>Bacillati</taxon>
        <taxon>Bacillota</taxon>
        <taxon>Clostridia</taxon>
        <taxon>Lachnospirales</taxon>
        <taxon>Lachnospiraceae</taxon>
        <taxon>Robinsoniella</taxon>
    </lineage>
</organism>
<feature type="transmembrane region" description="Helical" evidence="7">
    <location>
        <begin position="80"/>
        <end position="101"/>
    </location>
</feature>
<dbReference type="InterPro" id="IPR027470">
    <property type="entry name" value="Cation_efflux_CTD"/>
</dbReference>
<dbReference type="AlphaFoldDB" id="A0A4U8Q7R7"/>
<proteinExistence type="inferred from homology"/>
<evidence type="ECO:0000259" key="9">
    <source>
        <dbReference type="Pfam" id="PF16916"/>
    </source>
</evidence>
<evidence type="ECO:0000256" key="6">
    <source>
        <dbReference type="ARBA" id="ARBA00023136"/>
    </source>
</evidence>
<dbReference type="STRING" id="180332.GCA_000797495_04066"/>
<comment type="similarity">
    <text evidence="2">Belongs to the cation diffusion facilitator (CDF) transporter (TC 2.A.4) family.</text>
</comment>
<keyword evidence="4 7" id="KW-0812">Transmembrane</keyword>
<evidence type="ECO:0000259" key="8">
    <source>
        <dbReference type="Pfam" id="PF01545"/>
    </source>
</evidence>
<protein>
    <submittedName>
        <fullName evidence="10">Putative cation efflux system protein</fullName>
    </submittedName>
</protein>
<evidence type="ECO:0000256" key="5">
    <source>
        <dbReference type="ARBA" id="ARBA00022989"/>
    </source>
</evidence>
<evidence type="ECO:0000256" key="7">
    <source>
        <dbReference type="SAM" id="Phobius"/>
    </source>
</evidence>
<keyword evidence="5 7" id="KW-1133">Transmembrane helix</keyword>
<evidence type="ECO:0000256" key="3">
    <source>
        <dbReference type="ARBA" id="ARBA00022448"/>
    </source>
</evidence>
<dbReference type="PANTHER" id="PTHR43840">
    <property type="entry name" value="MITOCHONDRIAL METAL TRANSPORTER 1-RELATED"/>
    <property type="match status" value="1"/>
</dbReference>
<feature type="transmembrane region" description="Helical" evidence="7">
    <location>
        <begin position="113"/>
        <end position="137"/>
    </location>
</feature>
<keyword evidence="6 7" id="KW-0472">Membrane</keyword>
<dbReference type="SUPFAM" id="SSF161111">
    <property type="entry name" value="Cation efflux protein transmembrane domain-like"/>
    <property type="match status" value="1"/>
</dbReference>
<dbReference type="EMBL" id="QGQD01000055">
    <property type="protein sequence ID" value="TLD00394.1"/>
    <property type="molecule type" value="Genomic_DNA"/>
</dbReference>
<dbReference type="OrthoDB" id="9806522at2"/>
<name>A0A4U8Q7R7_9FIRM</name>
<reference evidence="10 11" key="1">
    <citation type="journal article" date="2019" name="Anaerobe">
        <title>Detection of Robinsoniella peoriensis in multiple bone samples of a trauma patient.</title>
        <authorList>
            <person name="Schrottner P."/>
            <person name="Hartwich K."/>
            <person name="Bunk B."/>
            <person name="Schober I."/>
            <person name="Helbig S."/>
            <person name="Rudolph W.W."/>
            <person name="Gunzer F."/>
        </authorList>
    </citation>
    <scope>NUCLEOTIDE SEQUENCE [LARGE SCALE GENOMIC DNA]</scope>
    <source>
        <strain evidence="10 11">DSM 106044</strain>
    </source>
</reference>
<dbReference type="SUPFAM" id="SSF160240">
    <property type="entry name" value="Cation efflux protein cytoplasmic domain-like"/>
    <property type="match status" value="1"/>
</dbReference>
<dbReference type="InterPro" id="IPR002524">
    <property type="entry name" value="Cation_efflux"/>
</dbReference>
<keyword evidence="3" id="KW-0813">Transport</keyword>
<evidence type="ECO:0000313" key="10">
    <source>
        <dbReference type="EMBL" id="TLD00394.1"/>
    </source>
</evidence>
<feature type="transmembrane region" description="Helical" evidence="7">
    <location>
        <begin position="37"/>
        <end position="59"/>
    </location>
</feature>
<evidence type="ECO:0000256" key="4">
    <source>
        <dbReference type="ARBA" id="ARBA00022692"/>
    </source>
</evidence>
<feature type="transmembrane region" description="Helical" evidence="7">
    <location>
        <begin position="183"/>
        <end position="200"/>
    </location>
</feature>
<dbReference type="Pfam" id="PF16916">
    <property type="entry name" value="ZT_dimer"/>
    <property type="match status" value="1"/>
</dbReference>
<comment type="caution">
    <text evidence="10">The sequence shown here is derived from an EMBL/GenBank/DDBJ whole genome shotgun (WGS) entry which is preliminary data.</text>
</comment>
<accession>A0A4U8Q7R7</accession>
<dbReference type="InterPro" id="IPR036837">
    <property type="entry name" value="Cation_efflux_CTD_sf"/>
</dbReference>
<comment type="subcellular location">
    <subcellularLocation>
        <location evidence="1">Membrane</location>
        <topology evidence="1">Multi-pass membrane protein</topology>
    </subcellularLocation>
</comment>
<sequence>MKSNQQIATKVSIVTIIGNIVLSLFKLYAGIFAKSGAMISDAVHSASDVFSTLIVILGVKMASKESDKEHPYGHERMECVAALVLAIVLGITGLGIGYSGIRKIFSGDTESLAIPGMLALVAAIISIVTKEAMYWYTRAAAKKINSGALMADAWHHRSDALSSIGSMIGILGARLGLPVFDPIASVVICIFILKAAFDVFKDAIDKMMDKACEDEVVDEMRKVISRQEGVMGIDQIKTRLFADKIYVDIEIQADGEETLTEAHSIAQRTHDEIEGTFPSVKHCMVHVNPVRKA</sequence>
<feature type="domain" description="Cation efflux protein cytoplasmic" evidence="9">
    <location>
        <begin position="213"/>
        <end position="289"/>
    </location>
</feature>
<feature type="domain" description="Cation efflux protein transmembrane" evidence="8">
    <location>
        <begin position="13"/>
        <end position="208"/>
    </location>
</feature>
<dbReference type="Gene3D" id="3.30.70.1350">
    <property type="entry name" value="Cation efflux protein, cytoplasmic domain"/>
    <property type="match status" value="1"/>
</dbReference>
<evidence type="ECO:0000256" key="2">
    <source>
        <dbReference type="ARBA" id="ARBA00008114"/>
    </source>
</evidence>
<evidence type="ECO:0000256" key="1">
    <source>
        <dbReference type="ARBA" id="ARBA00004141"/>
    </source>
</evidence>
<gene>
    <name evidence="10" type="ORF">DSM106044_02702</name>
</gene>
<evidence type="ECO:0000313" key="11">
    <source>
        <dbReference type="Proteomes" id="UP000306509"/>
    </source>
</evidence>
<dbReference type="GO" id="GO:0016020">
    <property type="term" value="C:membrane"/>
    <property type="evidence" value="ECO:0007669"/>
    <property type="project" value="UniProtKB-SubCell"/>
</dbReference>
<dbReference type="FunFam" id="1.20.1510.10:FF:000006">
    <property type="entry name" value="Divalent cation efflux transporter"/>
    <property type="match status" value="1"/>
</dbReference>
<keyword evidence="11" id="KW-1185">Reference proteome</keyword>
<dbReference type="Pfam" id="PF01545">
    <property type="entry name" value="Cation_efflux"/>
    <property type="match status" value="1"/>
</dbReference>
<dbReference type="NCBIfam" id="TIGR01297">
    <property type="entry name" value="CDF"/>
    <property type="match status" value="1"/>
</dbReference>
<dbReference type="PANTHER" id="PTHR43840:SF15">
    <property type="entry name" value="MITOCHONDRIAL METAL TRANSPORTER 1-RELATED"/>
    <property type="match status" value="1"/>
</dbReference>
<dbReference type="InterPro" id="IPR027469">
    <property type="entry name" value="Cation_efflux_TMD_sf"/>
</dbReference>